<evidence type="ECO:0000313" key="7">
    <source>
        <dbReference type="Proteomes" id="UP000054761"/>
    </source>
</evidence>
<evidence type="ECO:0000256" key="3">
    <source>
        <dbReference type="ARBA" id="ARBA00022964"/>
    </source>
</evidence>
<keyword evidence="2" id="KW-0847">Vitamin C</keyword>
<dbReference type="PANTHER" id="PTHR12907">
    <property type="entry name" value="EGL NINE HOMOLOG-RELATED"/>
    <property type="match status" value="1"/>
</dbReference>
<comment type="cofactor">
    <cofactor evidence="1">
        <name>L-ascorbate</name>
        <dbReference type="ChEBI" id="CHEBI:38290"/>
    </cofactor>
</comment>
<comment type="caution">
    <text evidence="6">The sequence shown here is derived from an EMBL/GenBank/DDBJ whole genome shotgun (WGS) entry which is preliminary data.</text>
</comment>
<proteinExistence type="predicted"/>
<dbReference type="EMBL" id="LNYH01000147">
    <property type="protein sequence ID" value="KTD15010.1"/>
    <property type="molecule type" value="Genomic_DNA"/>
</dbReference>
<dbReference type="AlphaFoldDB" id="A0A0W0V4H2"/>
<dbReference type="GO" id="GO:0071456">
    <property type="term" value="P:cellular response to hypoxia"/>
    <property type="evidence" value="ECO:0007669"/>
    <property type="project" value="TreeGrafter"/>
</dbReference>
<keyword evidence="7" id="KW-1185">Reference proteome</keyword>
<organism evidence="6 7">
    <name type="scientific">Legionella israelensis</name>
    <dbReference type="NCBI Taxonomy" id="454"/>
    <lineage>
        <taxon>Bacteria</taxon>
        <taxon>Pseudomonadati</taxon>
        <taxon>Pseudomonadota</taxon>
        <taxon>Gammaproteobacteria</taxon>
        <taxon>Legionellales</taxon>
        <taxon>Legionellaceae</taxon>
        <taxon>Legionella</taxon>
    </lineage>
</organism>
<accession>A0A0W0V4H2</accession>
<dbReference type="InterPro" id="IPR051559">
    <property type="entry name" value="HIF_prolyl_hydroxylases"/>
</dbReference>
<evidence type="ECO:0000313" key="6">
    <source>
        <dbReference type="EMBL" id="KTD15010.1"/>
    </source>
</evidence>
<dbReference type="InterPro" id="IPR044862">
    <property type="entry name" value="Pro_4_hyd_alph_FE2OG_OXY"/>
</dbReference>
<dbReference type="Proteomes" id="UP000054761">
    <property type="component" value="Unassembled WGS sequence"/>
</dbReference>
<evidence type="ECO:0000256" key="1">
    <source>
        <dbReference type="ARBA" id="ARBA00001961"/>
    </source>
</evidence>
<evidence type="ECO:0000256" key="2">
    <source>
        <dbReference type="ARBA" id="ARBA00022896"/>
    </source>
</evidence>
<dbReference type="SMART" id="SM00702">
    <property type="entry name" value="P4Hc"/>
    <property type="match status" value="1"/>
</dbReference>
<dbReference type="GO" id="GO:0008198">
    <property type="term" value="F:ferrous iron binding"/>
    <property type="evidence" value="ECO:0007669"/>
    <property type="project" value="TreeGrafter"/>
</dbReference>
<dbReference type="STRING" id="454.Lisr_2355"/>
<dbReference type="GO" id="GO:0031418">
    <property type="term" value="F:L-ascorbic acid binding"/>
    <property type="evidence" value="ECO:0007669"/>
    <property type="project" value="UniProtKB-KW"/>
</dbReference>
<dbReference type="Pfam" id="PF13640">
    <property type="entry name" value="2OG-FeII_Oxy_3"/>
    <property type="match status" value="1"/>
</dbReference>
<protein>
    <submittedName>
        <fullName evidence="6">2OG-Fe(II) oxygenase</fullName>
    </submittedName>
</protein>
<dbReference type="PATRIC" id="fig|454.4.peg.2573"/>
<sequence length="203" mass="23430">MNALDRIADDIYHQGFSVIDSFLPIDDYKDLLLTVQTMHSNGLFQSAKIGRKLQAIENSNIRSDKIAWLDHSSNNKAIESYFSRTNQIASMLNNSLFLGLNDFEAHFSVYLPGTFYRKHVDQFKSTQDRRISCVYYLNEGWQENNGGQLKLYDYAHQPLIHLLPLGNRFVCFKSDLAHEVCETHQTRYSIAGWMKIRSLSLIA</sequence>
<keyword evidence="3" id="KW-0223">Dioxygenase</keyword>
<dbReference type="InterPro" id="IPR006620">
    <property type="entry name" value="Pro_4_hyd_alph"/>
</dbReference>
<dbReference type="RefSeq" id="WP_058502645.1">
    <property type="nucleotide sequence ID" value="NZ_CAAAJA010000002.1"/>
</dbReference>
<dbReference type="Gene3D" id="2.60.120.620">
    <property type="entry name" value="q2cbj1_9rhob like domain"/>
    <property type="match status" value="1"/>
</dbReference>
<name>A0A0W0V4H2_9GAMM</name>
<dbReference type="GO" id="GO:0031543">
    <property type="term" value="F:peptidyl-proline dioxygenase activity"/>
    <property type="evidence" value="ECO:0007669"/>
    <property type="project" value="TreeGrafter"/>
</dbReference>
<evidence type="ECO:0000256" key="4">
    <source>
        <dbReference type="ARBA" id="ARBA00023002"/>
    </source>
</evidence>
<reference evidence="6 7" key="1">
    <citation type="submission" date="2015-11" db="EMBL/GenBank/DDBJ databases">
        <title>Genomic analysis of 38 Legionella species identifies large and diverse effector repertoires.</title>
        <authorList>
            <person name="Burstein D."/>
            <person name="Amaro F."/>
            <person name="Zusman T."/>
            <person name="Lifshitz Z."/>
            <person name="Cohen O."/>
            <person name="Gilbert J.A."/>
            <person name="Pupko T."/>
            <person name="Shuman H.A."/>
            <person name="Segal G."/>
        </authorList>
    </citation>
    <scope>NUCLEOTIDE SEQUENCE [LARGE SCALE GENOMIC DNA]</scope>
    <source>
        <strain evidence="6 7">Bercovier 4</strain>
    </source>
</reference>
<evidence type="ECO:0000259" key="5">
    <source>
        <dbReference type="SMART" id="SM00702"/>
    </source>
</evidence>
<dbReference type="PANTHER" id="PTHR12907:SF26">
    <property type="entry name" value="HIF PROLYL HYDROXYLASE, ISOFORM C"/>
    <property type="match status" value="1"/>
</dbReference>
<gene>
    <name evidence="6" type="ORF">Lisr_2355</name>
</gene>
<feature type="domain" description="Prolyl 4-hydroxylase alpha subunit" evidence="5">
    <location>
        <begin position="14"/>
        <end position="195"/>
    </location>
</feature>
<keyword evidence="4" id="KW-0560">Oxidoreductase</keyword>